<evidence type="ECO:0000313" key="4">
    <source>
        <dbReference type="Proteomes" id="UP001054902"/>
    </source>
</evidence>
<evidence type="ECO:0008006" key="5">
    <source>
        <dbReference type="Google" id="ProtNLM"/>
    </source>
</evidence>
<keyword evidence="4" id="KW-1185">Reference proteome</keyword>
<feature type="chain" id="PRO_5042094759" description="Fe2OG dioxygenase domain-containing protein" evidence="2">
    <location>
        <begin position="20"/>
        <end position="402"/>
    </location>
</feature>
<dbReference type="EMBL" id="BLLK01000045">
    <property type="protein sequence ID" value="GFH50882.1"/>
    <property type="molecule type" value="Genomic_DNA"/>
</dbReference>
<comment type="caution">
    <text evidence="3">The sequence shown here is derived from an EMBL/GenBank/DDBJ whole genome shotgun (WGS) entry which is preliminary data.</text>
</comment>
<proteinExistence type="predicted"/>
<feature type="signal peptide" evidence="2">
    <location>
        <begin position="1"/>
        <end position="19"/>
    </location>
</feature>
<name>A0AAD3H517_9STRA</name>
<evidence type="ECO:0000313" key="3">
    <source>
        <dbReference type="EMBL" id="GFH50882.1"/>
    </source>
</evidence>
<evidence type="ECO:0000256" key="2">
    <source>
        <dbReference type="SAM" id="SignalP"/>
    </source>
</evidence>
<accession>A0AAD3H517</accession>
<dbReference type="Proteomes" id="UP001054902">
    <property type="component" value="Unassembled WGS sequence"/>
</dbReference>
<evidence type="ECO:0000256" key="1">
    <source>
        <dbReference type="SAM" id="MobiDB-lite"/>
    </source>
</evidence>
<gene>
    <name evidence="3" type="ORF">CTEN210_07358</name>
</gene>
<keyword evidence="2" id="KW-0732">Signal</keyword>
<feature type="region of interest" description="Disordered" evidence="1">
    <location>
        <begin position="340"/>
        <end position="361"/>
    </location>
</feature>
<organism evidence="3 4">
    <name type="scientific">Chaetoceros tenuissimus</name>
    <dbReference type="NCBI Taxonomy" id="426638"/>
    <lineage>
        <taxon>Eukaryota</taxon>
        <taxon>Sar</taxon>
        <taxon>Stramenopiles</taxon>
        <taxon>Ochrophyta</taxon>
        <taxon>Bacillariophyta</taxon>
        <taxon>Coscinodiscophyceae</taxon>
        <taxon>Chaetocerotophycidae</taxon>
        <taxon>Chaetocerotales</taxon>
        <taxon>Chaetocerotaceae</taxon>
        <taxon>Chaetoceros</taxon>
    </lineage>
</organism>
<dbReference type="Gene3D" id="2.60.120.620">
    <property type="entry name" value="q2cbj1_9rhob like domain"/>
    <property type="match status" value="1"/>
</dbReference>
<dbReference type="AlphaFoldDB" id="A0AAD3H517"/>
<reference evidence="3 4" key="1">
    <citation type="journal article" date="2021" name="Sci. Rep.">
        <title>The genome of the diatom Chaetoceros tenuissimus carries an ancient integrated fragment of an extant virus.</title>
        <authorList>
            <person name="Hongo Y."/>
            <person name="Kimura K."/>
            <person name="Takaki Y."/>
            <person name="Yoshida Y."/>
            <person name="Baba S."/>
            <person name="Kobayashi G."/>
            <person name="Nagasaki K."/>
            <person name="Hano T."/>
            <person name="Tomaru Y."/>
        </authorList>
    </citation>
    <scope>NUCLEOTIDE SEQUENCE [LARGE SCALE GENOMIC DNA]</scope>
    <source>
        <strain evidence="3 4">NIES-3715</strain>
    </source>
</reference>
<protein>
    <recommendedName>
        <fullName evidence="5">Fe2OG dioxygenase domain-containing protein</fullName>
    </recommendedName>
</protein>
<sequence>MRVLYQLGLNLCLFGFGLGYEIRYGSQDRFWRHHAEQKSLIIDGIDYYTTIDSCLDDKLTKQERQDVKTHIAENRKVGKLYEDTHHDVYMMVIVEQALAPIHAKAVTALASCVQEILPEFYECRPLAKELGSKKDLGGNCPTHLEALLSIFLPEITVEMKRTLQVAYDEAGWDTAALPEGEWEEEPDVFVLPPPRDVGLRATEILTYTDKFKNMRDHSDGRSNKYTVNYALKGKDEYEGGEFYIRHEDGEETTYVKPDKYDAIIFLGGNYYHGITEITSGKREMFCSEYWAYPDAPLGSTLWHNGSKRMTKYVDLCDKEAKKHNGPCKVDYFAIDEGASELGQKEKENEKEEEDDDEEHRNMVLKVARSVLDGGDVTSDELELAMKHLLYLDSLSMDDGDEF</sequence>